<keyword evidence="2" id="KW-0862">Zinc</keyword>
<dbReference type="STRING" id="84035.SAMN05660742_12130"/>
<dbReference type="AlphaFoldDB" id="A0A1H7CDU2"/>
<reference evidence="5 6" key="1">
    <citation type="submission" date="2016-10" db="EMBL/GenBank/DDBJ databases">
        <authorList>
            <person name="de Groot N.N."/>
        </authorList>
    </citation>
    <scope>NUCLEOTIDE SEQUENCE [LARGE SCALE GENOMIC DNA]</scope>
    <source>
        <strain evidence="5 6">DSM 2179</strain>
    </source>
</reference>
<keyword evidence="6" id="KW-1185">Reference proteome</keyword>
<dbReference type="InterPro" id="IPR020843">
    <property type="entry name" value="ER"/>
</dbReference>
<dbReference type="Pfam" id="PF00107">
    <property type="entry name" value="ADH_zinc_N"/>
    <property type="match status" value="1"/>
</dbReference>
<evidence type="ECO:0000313" key="6">
    <source>
        <dbReference type="Proteomes" id="UP000199662"/>
    </source>
</evidence>
<feature type="domain" description="Enoyl reductase (ER)" evidence="4">
    <location>
        <begin position="8"/>
        <end position="334"/>
    </location>
</feature>
<keyword evidence="3" id="KW-0560">Oxidoreductase</keyword>
<dbReference type="Pfam" id="PF08240">
    <property type="entry name" value="ADH_N"/>
    <property type="match status" value="1"/>
</dbReference>
<dbReference type="RefSeq" id="WP_091834536.1">
    <property type="nucleotide sequence ID" value="NZ_FNZK01000021.1"/>
</dbReference>
<proteinExistence type="predicted"/>
<accession>A0A1H7CDU2</accession>
<dbReference type="SUPFAM" id="SSF50129">
    <property type="entry name" value="GroES-like"/>
    <property type="match status" value="1"/>
</dbReference>
<dbReference type="InterPro" id="IPR050129">
    <property type="entry name" value="Zn_alcohol_dh"/>
</dbReference>
<keyword evidence="1" id="KW-0479">Metal-binding</keyword>
<gene>
    <name evidence="5" type="ORF">SAMN05660742_12130</name>
</gene>
<evidence type="ECO:0000256" key="3">
    <source>
        <dbReference type="ARBA" id="ARBA00023002"/>
    </source>
</evidence>
<dbReference type="SMART" id="SM00829">
    <property type="entry name" value="PKS_ER"/>
    <property type="match status" value="1"/>
</dbReference>
<evidence type="ECO:0000256" key="1">
    <source>
        <dbReference type="ARBA" id="ARBA00022723"/>
    </source>
</evidence>
<sequence>MRVLNLYGVNDLRYDEIGMPERKNTEVLLQVKAVGICGSDIPRVFDKGTYHFPTVIGHEFAGTVVEADNTDLIGRNVAVFPLIPCGECSACQCGRYAQCKQYNYYGSRCNGGMSEYIAVKKENLVFIPEGVSCKEAAMCEPVAVALHAFRKACVGIGNTIVIFGIGPIGLILAQWAKIAGLKNIVLVARNRDKVEFAQRLGFLQTINSSEISVRDYVLSLTNGVGADACIEGTGQSATLEECLLAVRNFGKVVTMGNPVEAITLSQNAYWNILRKEICLVGTWNSSFTEMENDWKDALAAMQCKQLDVLPLITHEFTLEQYKEAFSIMREKKELYCKIMFVIEE</sequence>
<protein>
    <submittedName>
        <fullName evidence="5">L-iditol 2-dehydrogenase</fullName>
    </submittedName>
</protein>
<evidence type="ECO:0000256" key="2">
    <source>
        <dbReference type="ARBA" id="ARBA00022833"/>
    </source>
</evidence>
<dbReference type="InterPro" id="IPR013149">
    <property type="entry name" value="ADH-like_C"/>
</dbReference>
<organism evidence="5 6">
    <name type="scientific">Propionispira arboris</name>
    <dbReference type="NCBI Taxonomy" id="84035"/>
    <lineage>
        <taxon>Bacteria</taxon>
        <taxon>Bacillati</taxon>
        <taxon>Bacillota</taxon>
        <taxon>Negativicutes</taxon>
        <taxon>Selenomonadales</taxon>
        <taxon>Selenomonadaceae</taxon>
        <taxon>Propionispira</taxon>
    </lineage>
</organism>
<dbReference type="PANTHER" id="PTHR43401:SF2">
    <property type="entry name" value="L-THREONINE 3-DEHYDROGENASE"/>
    <property type="match status" value="1"/>
</dbReference>
<dbReference type="CDD" id="cd08236">
    <property type="entry name" value="sugar_DH"/>
    <property type="match status" value="1"/>
</dbReference>
<dbReference type="EMBL" id="FNZK01000021">
    <property type="protein sequence ID" value="SEJ87646.1"/>
    <property type="molecule type" value="Genomic_DNA"/>
</dbReference>
<evidence type="ECO:0000313" key="5">
    <source>
        <dbReference type="EMBL" id="SEJ87646.1"/>
    </source>
</evidence>
<dbReference type="GO" id="GO:0046872">
    <property type="term" value="F:metal ion binding"/>
    <property type="evidence" value="ECO:0007669"/>
    <property type="project" value="UniProtKB-KW"/>
</dbReference>
<name>A0A1H7CDU2_9FIRM</name>
<dbReference type="Gene3D" id="3.90.180.10">
    <property type="entry name" value="Medium-chain alcohol dehydrogenases, catalytic domain"/>
    <property type="match status" value="1"/>
</dbReference>
<dbReference type="InterPro" id="IPR036291">
    <property type="entry name" value="NAD(P)-bd_dom_sf"/>
</dbReference>
<dbReference type="GO" id="GO:0016491">
    <property type="term" value="F:oxidoreductase activity"/>
    <property type="evidence" value="ECO:0007669"/>
    <property type="project" value="UniProtKB-KW"/>
</dbReference>
<dbReference type="InterPro" id="IPR011032">
    <property type="entry name" value="GroES-like_sf"/>
</dbReference>
<dbReference type="SUPFAM" id="SSF51735">
    <property type="entry name" value="NAD(P)-binding Rossmann-fold domains"/>
    <property type="match status" value="1"/>
</dbReference>
<dbReference type="Gene3D" id="3.40.50.720">
    <property type="entry name" value="NAD(P)-binding Rossmann-like Domain"/>
    <property type="match status" value="1"/>
</dbReference>
<evidence type="ECO:0000259" key="4">
    <source>
        <dbReference type="SMART" id="SM00829"/>
    </source>
</evidence>
<dbReference type="Proteomes" id="UP000199662">
    <property type="component" value="Unassembled WGS sequence"/>
</dbReference>
<dbReference type="InterPro" id="IPR013154">
    <property type="entry name" value="ADH-like_N"/>
</dbReference>
<dbReference type="PANTHER" id="PTHR43401">
    <property type="entry name" value="L-THREONINE 3-DEHYDROGENASE"/>
    <property type="match status" value="1"/>
</dbReference>